<reference evidence="2" key="1">
    <citation type="journal article" date="2019" name="Int. J. Syst. Evol. Microbiol.">
        <title>The Global Catalogue of Microorganisms (GCM) 10K type strain sequencing project: providing services to taxonomists for standard genome sequencing and annotation.</title>
        <authorList>
            <consortium name="The Broad Institute Genomics Platform"/>
            <consortium name="The Broad Institute Genome Sequencing Center for Infectious Disease"/>
            <person name="Wu L."/>
            <person name="Ma J."/>
        </authorList>
    </citation>
    <scope>NUCLEOTIDE SEQUENCE [LARGE SCALE GENOMIC DNA]</scope>
    <source>
        <strain evidence="2">KCTC 42742</strain>
    </source>
</reference>
<evidence type="ECO:0000313" key="1">
    <source>
        <dbReference type="EMBL" id="MFC3530908.1"/>
    </source>
</evidence>
<evidence type="ECO:0000313" key="2">
    <source>
        <dbReference type="Proteomes" id="UP001595741"/>
    </source>
</evidence>
<dbReference type="EMBL" id="JBHRXN010000004">
    <property type="protein sequence ID" value="MFC3530908.1"/>
    <property type="molecule type" value="Genomic_DNA"/>
</dbReference>
<dbReference type="Proteomes" id="UP001595741">
    <property type="component" value="Unassembled WGS sequence"/>
</dbReference>
<proteinExistence type="predicted"/>
<gene>
    <name evidence="1" type="ORF">ACFOLG_01800</name>
</gene>
<dbReference type="Gene3D" id="1.10.260.40">
    <property type="entry name" value="lambda repressor-like DNA-binding domains"/>
    <property type="match status" value="1"/>
</dbReference>
<dbReference type="RefSeq" id="WP_386087768.1">
    <property type="nucleotide sequence ID" value="NZ_JBHRXN010000004.1"/>
</dbReference>
<name>A0ABV7RBH0_9NEIS</name>
<dbReference type="InterPro" id="IPR010982">
    <property type="entry name" value="Lambda_DNA-bd_dom_sf"/>
</dbReference>
<dbReference type="GO" id="GO:0003677">
    <property type="term" value="F:DNA binding"/>
    <property type="evidence" value="ECO:0007669"/>
    <property type="project" value="UniProtKB-KW"/>
</dbReference>
<organism evidence="1 2">
    <name type="scientific">Vogesella facilis</name>
    <dbReference type="NCBI Taxonomy" id="1655232"/>
    <lineage>
        <taxon>Bacteria</taxon>
        <taxon>Pseudomonadati</taxon>
        <taxon>Pseudomonadota</taxon>
        <taxon>Betaproteobacteria</taxon>
        <taxon>Neisseriales</taxon>
        <taxon>Chromobacteriaceae</taxon>
        <taxon>Vogesella</taxon>
    </lineage>
</organism>
<protein>
    <submittedName>
        <fullName evidence="1">DNA-binding protein</fullName>
    </submittedName>
</protein>
<sequence>MKTPEQVRAEFLRRGISISEWSRKNGYSAALVYQILRGGKSCLRGQSHEIAVKLGIKPGIVCDIDEFSAELAAEALKEPAALLG</sequence>
<dbReference type="InterPro" id="IPR026365">
    <property type="entry name" value="BcepMu_gp16"/>
</dbReference>
<dbReference type="NCBIfam" id="TIGR04111">
    <property type="entry name" value="BcepMu_gp16"/>
    <property type="match status" value="1"/>
</dbReference>
<accession>A0ABV7RBH0</accession>
<keyword evidence="2" id="KW-1185">Reference proteome</keyword>
<keyword evidence="1" id="KW-0238">DNA-binding</keyword>
<comment type="caution">
    <text evidence="1">The sequence shown here is derived from an EMBL/GenBank/DDBJ whole genome shotgun (WGS) entry which is preliminary data.</text>
</comment>